<protein>
    <submittedName>
        <fullName evidence="1">Uncharacterized protein</fullName>
    </submittedName>
</protein>
<feature type="non-terminal residue" evidence="1">
    <location>
        <position position="1"/>
    </location>
</feature>
<name>A0A0F9AYQ0_9ZZZZ</name>
<evidence type="ECO:0000313" key="1">
    <source>
        <dbReference type="EMBL" id="KKL06657.1"/>
    </source>
</evidence>
<dbReference type="AlphaFoldDB" id="A0A0F9AYQ0"/>
<accession>A0A0F9AYQ0</accession>
<organism evidence="1">
    <name type="scientific">marine sediment metagenome</name>
    <dbReference type="NCBI Taxonomy" id="412755"/>
    <lineage>
        <taxon>unclassified sequences</taxon>
        <taxon>metagenomes</taxon>
        <taxon>ecological metagenomes</taxon>
    </lineage>
</organism>
<reference evidence="1" key="1">
    <citation type="journal article" date="2015" name="Nature">
        <title>Complex archaea that bridge the gap between prokaryotes and eukaryotes.</title>
        <authorList>
            <person name="Spang A."/>
            <person name="Saw J.H."/>
            <person name="Jorgensen S.L."/>
            <person name="Zaremba-Niedzwiedzka K."/>
            <person name="Martijn J."/>
            <person name="Lind A.E."/>
            <person name="van Eijk R."/>
            <person name="Schleper C."/>
            <person name="Guy L."/>
            <person name="Ettema T.J."/>
        </authorList>
    </citation>
    <scope>NUCLEOTIDE SEQUENCE</scope>
</reference>
<comment type="caution">
    <text evidence="1">The sequence shown here is derived from an EMBL/GenBank/DDBJ whole genome shotgun (WGS) entry which is preliminary data.</text>
</comment>
<proteinExistence type="predicted"/>
<gene>
    <name evidence="1" type="ORF">LCGC14_2593860</name>
</gene>
<sequence>INATAQKFGNFVILNEEVDLFNFPEQFAKILEVIGIMPVRASTFCSEMLLRTT</sequence>
<dbReference type="EMBL" id="LAZR01043616">
    <property type="protein sequence ID" value="KKL06657.1"/>
    <property type="molecule type" value="Genomic_DNA"/>
</dbReference>